<keyword evidence="1" id="KW-1133">Transmembrane helix</keyword>
<dbReference type="KEGG" id="rub:GBA63_13290"/>
<evidence type="ECO:0000313" key="3">
    <source>
        <dbReference type="Proteomes" id="UP000501452"/>
    </source>
</evidence>
<keyword evidence="3" id="KW-1185">Reference proteome</keyword>
<evidence type="ECO:0000313" key="2">
    <source>
        <dbReference type="EMBL" id="QIN83497.1"/>
    </source>
</evidence>
<accession>A0A6G8QB14</accession>
<keyword evidence="1" id="KW-0472">Membrane</keyword>
<sequence>MNRIVFSREGGIRPAAVVGVGLLLSAIAFAVNTLIAGVAPPAFGAPGEVSQFGFVKVLMATVPAVLGNTLGFYMSYRKYDPRALVKFLAPAAGFYVAFMAIPVLGLISGGTFTAFAVGATLNTVAVAVAVPALLALRPQIIPEPVPDDAGELLAQTAVK</sequence>
<dbReference type="RefSeq" id="WP_166176842.1">
    <property type="nucleotide sequence ID" value="NZ_CP045119.1"/>
</dbReference>
<protein>
    <submittedName>
        <fullName evidence="2">Uncharacterized protein</fullName>
    </submittedName>
</protein>
<organism evidence="2 3">
    <name type="scientific">Rubrobacter tropicus</name>
    <dbReference type="NCBI Taxonomy" id="2653851"/>
    <lineage>
        <taxon>Bacteria</taxon>
        <taxon>Bacillati</taxon>
        <taxon>Actinomycetota</taxon>
        <taxon>Rubrobacteria</taxon>
        <taxon>Rubrobacterales</taxon>
        <taxon>Rubrobacteraceae</taxon>
        <taxon>Rubrobacter</taxon>
    </lineage>
</organism>
<feature type="transmembrane region" description="Helical" evidence="1">
    <location>
        <begin position="54"/>
        <end position="75"/>
    </location>
</feature>
<reference evidence="2 3" key="1">
    <citation type="submission" date="2019-10" db="EMBL/GenBank/DDBJ databases">
        <title>Rubrobacter sp nov SCSIO 52090 isolated from a deep-sea sediment in the South China Sea.</title>
        <authorList>
            <person name="Chen R.W."/>
        </authorList>
    </citation>
    <scope>NUCLEOTIDE SEQUENCE [LARGE SCALE GENOMIC DNA]</scope>
    <source>
        <strain evidence="2 3">SCSIO 52909</strain>
    </source>
</reference>
<feature type="transmembrane region" description="Helical" evidence="1">
    <location>
        <begin position="113"/>
        <end position="136"/>
    </location>
</feature>
<keyword evidence="1" id="KW-0812">Transmembrane</keyword>
<dbReference type="Proteomes" id="UP000501452">
    <property type="component" value="Chromosome"/>
</dbReference>
<evidence type="ECO:0000256" key="1">
    <source>
        <dbReference type="SAM" id="Phobius"/>
    </source>
</evidence>
<gene>
    <name evidence="2" type="ORF">GBA63_13290</name>
</gene>
<name>A0A6G8QB14_9ACTN</name>
<dbReference type="AlphaFoldDB" id="A0A6G8QB14"/>
<proteinExistence type="predicted"/>
<feature type="transmembrane region" description="Helical" evidence="1">
    <location>
        <begin position="87"/>
        <end position="107"/>
    </location>
</feature>
<dbReference type="EMBL" id="CP045119">
    <property type="protein sequence ID" value="QIN83497.1"/>
    <property type="molecule type" value="Genomic_DNA"/>
</dbReference>